<dbReference type="Gene3D" id="3.30.1370.160">
    <property type="match status" value="1"/>
</dbReference>
<reference evidence="3 4" key="1">
    <citation type="submission" date="2016-01" db="EMBL/GenBank/DDBJ databases">
        <title>Whole genome sequencing of Bhargavaea cecembensis T14.</title>
        <authorList>
            <person name="Hong K.W."/>
        </authorList>
    </citation>
    <scope>NUCLEOTIDE SEQUENCE [LARGE SCALE GENOMIC DNA]</scope>
    <source>
        <strain evidence="3 4">T14</strain>
    </source>
</reference>
<dbReference type="CDD" id="cd00165">
    <property type="entry name" value="S4"/>
    <property type="match status" value="1"/>
</dbReference>
<dbReference type="InterPro" id="IPR040591">
    <property type="entry name" value="RqcP2_RBD"/>
</dbReference>
<evidence type="ECO:0000256" key="1">
    <source>
        <dbReference type="PROSITE-ProRule" id="PRU00182"/>
    </source>
</evidence>
<dbReference type="Pfam" id="PF01479">
    <property type="entry name" value="S4"/>
    <property type="match status" value="1"/>
</dbReference>
<dbReference type="InterPro" id="IPR036986">
    <property type="entry name" value="S4_RNA-bd_sf"/>
</dbReference>
<dbReference type="SUPFAM" id="SSF55174">
    <property type="entry name" value="Alpha-L RNA-binding motif"/>
    <property type="match status" value="1"/>
</dbReference>
<proteinExistence type="predicted"/>
<dbReference type="Proteomes" id="UP000076490">
    <property type="component" value="Unassembled WGS sequence"/>
</dbReference>
<comment type="caution">
    <text evidence="3">The sequence shown here is derived from an EMBL/GenBank/DDBJ whole genome shotgun (WGS) entry which is preliminary data.</text>
</comment>
<dbReference type="InterPro" id="IPR048443">
    <property type="entry name" value="RqcP2_N"/>
</dbReference>
<dbReference type="GO" id="GO:0003723">
    <property type="term" value="F:RNA binding"/>
    <property type="evidence" value="ECO:0007669"/>
    <property type="project" value="UniProtKB-KW"/>
</dbReference>
<dbReference type="Gene3D" id="3.10.290.10">
    <property type="entry name" value="RNA-binding S4 domain"/>
    <property type="match status" value="1"/>
</dbReference>
<dbReference type="Gene3D" id="3.30.70.330">
    <property type="match status" value="1"/>
</dbReference>
<protein>
    <submittedName>
        <fullName evidence="3">RNA-binding protein</fullName>
    </submittedName>
</protein>
<keyword evidence="1" id="KW-0694">RNA-binding</keyword>
<evidence type="ECO:0000313" key="4">
    <source>
        <dbReference type="Proteomes" id="UP000076490"/>
    </source>
</evidence>
<sequence>MNEIFQHFRKDEQPFIEQASGWGTEVEDRYAPKLTGFLDPRQRHIVRAVAGSDDLVITESGGLPEAERQRMMIAPSYFEAHPEDYEVSVMEIRYPSKFIEIGHRDVLGSLTGLGIDRARFGDIRTGDGVIQFAADSSLADYLSANLQAVGKAKVRVSEVDTAESFLPLTERYEEESITVSSLRLDTVIAGTLNLSRQKAASLIQSGRVKVNHAVRESVSFELSDSDLLSVRGHGRIRIEEIGGRTKKERIRLIIGILK</sequence>
<dbReference type="SMART" id="SM00363">
    <property type="entry name" value="S4"/>
    <property type="match status" value="1"/>
</dbReference>
<dbReference type="EMBL" id="LQNT01000009">
    <property type="protein sequence ID" value="KZE38224.1"/>
    <property type="molecule type" value="Genomic_DNA"/>
</dbReference>
<dbReference type="OrthoDB" id="9812787at2"/>
<dbReference type="InterPro" id="IPR002942">
    <property type="entry name" value="S4_RNA-bd"/>
</dbReference>
<gene>
    <name evidence="3" type="ORF">AV656_04690</name>
</gene>
<accession>A0A165GYZ8</accession>
<evidence type="ECO:0000259" key="2">
    <source>
        <dbReference type="SMART" id="SM00363"/>
    </source>
</evidence>
<evidence type="ECO:0000313" key="3">
    <source>
        <dbReference type="EMBL" id="KZE38224.1"/>
    </source>
</evidence>
<dbReference type="Pfam" id="PF17774">
    <property type="entry name" value="YlmH_RBD"/>
    <property type="match status" value="1"/>
</dbReference>
<dbReference type="RefSeq" id="WP_063179501.1">
    <property type="nucleotide sequence ID" value="NZ_LQNT01000009.1"/>
</dbReference>
<dbReference type="PROSITE" id="PS50889">
    <property type="entry name" value="S4"/>
    <property type="match status" value="1"/>
</dbReference>
<name>A0A165GYZ8_9BACL</name>
<feature type="domain" description="RNA-binding S4" evidence="2">
    <location>
        <begin position="182"/>
        <end position="242"/>
    </location>
</feature>
<dbReference type="AlphaFoldDB" id="A0A165GYZ8"/>
<dbReference type="Pfam" id="PF21278">
    <property type="entry name" value="YlmH_1st"/>
    <property type="match status" value="1"/>
</dbReference>
<dbReference type="InterPro" id="IPR012677">
    <property type="entry name" value="Nucleotide-bd_a/b_plait_sf"/>
</dbReference>
<organism evidence="3 4">
    <name type="scientific">Bhargavaea cecembensis</name>
    <dbReference type="NCBI Taxonomy" id="394098"/>
    <lineage>
        <taxon>Bacteria</taxon>
        <taxon>Bacillati</taxon>
        <taxon>Bacillota</taxon>
        <taxon>Bacilli</taxon>
        <taxon>Bacillales</taxon>
        <taxon>Caryophanaceae</taxon>
        <taxon>Bhargavaea</taxon>
    </lineage>
</organism>